<dbReference type="Proteomes" id="UP000812287">
    <property type="component" value="Unassembled WGS sequence"/>
</dbReference>
<evidence type="ECO:0000313" key="2">
    <source>
        <dbReference type="Proteomes" id="UP000812287"/>
    </source>
</evidence>
<dbReference type="AlphaFoldDB" id="A0A9P8ARM9"/>
<name>A0A9P8ARM9_9AGAR</name>
<keyword evidence="2" id="KW-1185">Reference proteome</keyword>
<comment type="caution">
    <text evidence="1">The sequence shown here is derived from an EMBL/GenBank/DDBJ whole genome shotgun (WGS) entry which is preliminary data.</text>
</comment>
<protein>
    <submittedName>
        <fullName evidence="1">Uncharacterized protein</fullName>
    </submittedName>
</protein>
<accession>A0A9P8ARM9</accession>
<dbReference type="RefSeq" id="XP_043038780.1">
    <property type="nucleotide sequence ID" value="XM_043177289.1"/>
</dbReference>
<sequence>MHLKVPRDLRHTDWGYYHLRLLKLSIAYHLPYNSPRPLVSVPFPGSKRPCFPFTATQKGMHSELYGILVSRLCILLHSRDAFTPPVNSKNIIHFAIIAPSINCHTVFPARLFPLVRNGEIEQPLHGTDLFHVQRRLRASRDRTMYPCDFHASGALRLACGLRVGTMLCAHVNEDEFFLGTLRGRRLDYE</sequence>
<evidence type="ECO:0000313" key="1">
    <source>
        <dbReference type="EMBL" id="KAG7445280.1"/>
    </source>
</evidence>
<organism evidence="1 2">
    <name type="scientific">Guyanagaster necrorhizus</name>
    <dbReference type="NCBI Taxonomy" id="856835"/>
    <lineage>
        <taxon>Eukaryota</taxon>
        <taxon>Fungi</taxon>
        <taxon>Dikarya</taxon>
        <taxon>Basidiomycota</taxon>
        <taxon>Agaricomycotina</taxon>
        <taxon>Agaricomycetes</taxon>
        <taxon>Agaricomycetidae</taxon>
        <taxon>Agaricales</taxon>
        <taxon>Marasmiineae</taxon>
        <taxon>Physalacriaceae</taxon>
        <taxon>Guyanagaster</taxon>
    </lineage>
</organism>
<reference evidence="1" key="1">
    <citation type="submission" date="2020-11" db="EMBL/GenBank/DDBJ databases">
        <title>Adaptations for nitrogen fixation in a non-lichenized fungal sporocarp promotes dispersal by wood-feeding termites.</title>
        <authorList>
            <consortium name="DOE Joint Genome Institute"/>
            <person name="Koch R.A."/>
            <person name="Yoon G."/>
            <person name="Arayal U."/>
            <person name="Lail K."/>
            <person name="Amirebrahimi M."/>
            <person name="Labutti K."/>
            <person name="Lipzen A."/>
            <person name="Riley R."/>
            <person name="Barry K."/>
            <person name="Henrissat B."/>
            <person name="Grigoriev I.V."/>
            <person name="Herr J.R."/>
            <person name="Aime M.C."/>
        </authorList>
    </citation>
    <scope>NUCLEOTIDE SEQUENCE</scope>
    <source>
        <strain evidence="1">MCA 3950</strain>
    </source>
</reference>
<proteinExistence type="predicted"/>
<gene>
    <name evidence="1" type="ORF">BT62DRAFT_1006983</name>
</gene>
<dbReference type="EMBL" id="MU250537">
    <property type="protein sequence ID" value="KAG7445280.1"/>
    <property type="molecule type" value="Genomic_DNA"/>
</dbReference>
<dbReference type="GeneID" id="66099576"/>